<dbReference type="InterPro" id="IPR048370">
    <property type="entry name" value="ZSWIM4-8_C"/>
</dbReference>
<gene>
    <name evidence="8" type="primary">LOC101855876</name>
</gene>
<dbReference type="GeneID" id="101855876"/>
<dbReference type="Proteomes" id="UP000694888">
    <property type="component" value="Unplaced"/>
</dbReference>
<dbReference type="InterPro" id="IPR007527">
    <property type="entry name" value="Znf_SWIM"/>
</dbReference>
<keyword evidence="3" id="KW-0862">Zinc</keyword>
<dbReference type="PANTHER" id="PTHR22619:SF0">
    <property type="entry name" value="ZINC FINGER SWIM DOMAIN-CONTAINING PROTEIN 6-LIKE PROTEIN"/>
    <property type="match status" value="1"/>
</dbReference>
<evidence type="ECO:0000313" key="7">
    <source>
        <dbReference type="Proteomes" id="UP000694888"/>
    </source>
</evidence>
<reference evidence="8" key="1">
    <citation type="submission" date="2025-08" db="UniProtKB">
        <authorList>
            <consortium name="RefSeq"/>
        </authorList>
    </citation>
    <scope>IDENTIFICATION</scope>
</reference>
<dbReference type="PANTHER" id="PTHR22619">
    <property type="entry name" value="ZINC FINGER SWIM DOMAIN CONTAINING PROTEIN 4, 5, 6"/>
    <property type="match status" value="1"/>
</dbReference>
<keyword evidence="7" id="KW-1185">Reference proteome</keyword>
<evidence type="ECO:0000256" key="3">
    <source>
        <dbReference type="ARBA" id="ARBA00022833"/>
    </source>
</evidence>
<evidence type="ECO:0000256" key="2">
    <source>
        <dbReference type="ARBA" id="ARBA00022771"/>
    </source>
</evidence>
<keyword evidence="2 4" id="KW-0863">Zinc-finger</keyword>
<feature type="region of interest" description="Disordered" evidence="5">
    <location>
        <begin position="1"/>
        <end position="28"/>
    </location>
</feature>
<organism evidence="7 8">
    <name type="scientific">Aplysia californica</name>
    <name type="common">California sea hare</name>
    <dbReference type="NCBI Taxonomy" id="6500"/>
    <lineage>
        <taxon>Eukaryota</taxon>
        <taxon>Metazoa</taxon>
        <taxon>Spiralia</taxon>
        <taxon>Lophotrochozoa</taxon>
        <taxon>Mollusca</taxon>
        <taxon>Gastropoda</taxon>
        <taxon>Heterobranchia</taxon>
        <taxon>Euthyneura</taxon>
        <taxon>Tectipleura</taxon>
        <taxon>Aplysiida</taxon>
        <taxon>Aplysioidea</taxon>
        <taxon>Aplysiidae</taxon>
        <taxon>Aplysia</taxon>
    </lineage>
</organism>
<feature type="compositionally biased region" description="Basic residues" evidence="5">
    <location>
        <begin position="1"/>
        <end position="14"/>
    </location>
</feature>
<feature type="domain" description="SWIM-type" evidence="6">
    <location>
        <begin position="141"/>
        <end position="178"/>
    </location>
</feature>
<protein>
    <submittedName>
        <fullName evidence="8">Zinc finger SWIM domain-containing protein 6</fullName>
    </submittedName>
</protein>
<evidence type="ECO:0000256" key="1">
    <source>
        <dbReference type="ARBA" id="ARBA00022723"/>
    </source>
</evidence>
<evidence type="ECO:0000313" key="8">
    <source>
        <dbReference type="RefSeq" id="XP_005101541.1"/>
    </source>
</evidence>
<sequence>MAAAKRHCPSRSHSYRSEGGSGASSRKQLKQADTLLDITAKIVAENIPFQRIEQQYDRIPEPVQSKIVFWSFPRNERDIYMYSSYANCAKEPSENQKLPFHQGVRLLDNGAVANVLQIGFHLSGSVTEPSNPLLTQPEKVYKVSISFDRCKITSVQCGCGNKDIFWCQHVVALSLYRIRKAKHVQLRVPISETLLQMSREQLQKFAQYLITEHHSDVLPTAQKIADQILQAESEINMLPGAPDPTAGASVDDDNSWHLDEDQVREQVRTFLSQGGYTGPSTQLHSMFAKVREMLRARDSNGARMLMLMTEQFLADPRLSVWRVQGTPLTDKCRQFWDELGALWVCVVLNPHCSSAERVQWQGLLRQWVICPVCPLEDGEANLLAGIGGGNNLRLSRGSSSSSTRSNQRTVLHNALEASDLVWTDGHLQKILASDMYWSASRTASDNFDSHGLPLWKEYIPTACSRVDALRSHGFTKEALRLTVAIVRTMKAAVVANQEHSASEEGSKIVGSSCSCAVHTCGRRHTPYNPVGWIGHPLDPIGVLFDTLCEACVVADDNSQEFYSRHLSNDSSNESRRRYQHVNIPGAAEHNQTYLTLAYDVALIGLGQQRIMPSGIHSQEKACKQEERLLAKLNTIELDSTLFEVLQTETTLLLEGGSWSGLGIGIHPETYPMHMFAHFLFLKLVPRDPDLAYKVGLRAMRLPILENLDETNMEDSMNNANMLARFPRWFVLSHVESQQCLLASTLLESAKNDVHRLQSVLDCAQRHVHSSSQLFRLAQDTFKIATPPDGPKYIPALKAAFELGLQVMRMTLMSLNWRRREMVRWIVTCATEVGVEALLSIMQSWYQYFAPLEASSTVAMTVMSPATMMQLSATFQQQEELAACARTLALQCAKRDPQNCALYALNLCEKDRMAFEMAYEIVVGAAPHIINSSQLFNIARYMEQHGHPSQAFRLALLAMKGLHVAYNQDTHPAVSDIHWACALAHSLSRHDLTSMVAILVKNVQCAPVLADVLRRCTITAPGLGCVDGSKRRTLKLLSYDKAPLKQLMDQTILAYVHTTHSKLSHISPRHYADFIEFLTKARETFLLAHDGHIQFAQLIENMKLVYKGKKKLMFLIHERFGL</sequence>
<dbReference type="Pfam" id="PF21055">
    <property type="entry name" value="ZSWIM4-8_C"/>
    <property type="match status" value="1"/>
</dbReference>
<name>A0ABM0JU44_APLCA</name>
<dbReference type="RefSeq" id="XP_005101541.1">
    <property type="nucleotide sequence ID" value="XM_005101484.3"/>
</dbReference>
<evidence type="ECO:0000259" key="6">
    <source>
        <dbReference type="PROSITE" id="PS50966"/>
    </source>
</evidence>
<accession>A0ABM0JU44</accession>
<keyword evidence="1" id="KW-0479">Metal-binding</keyword>
<evidence type="ECO:0000256" key="5">
    <source>
        <dbReference type="SAM" id="MobiDB-lite"/>
    </source>
</evidence>
<evidence type="ECO:0000256" key="4">
    <source>
        <dbReference type="PROSITE-ProRule" id="PRU00325"/>
    </source>
</evidence>
<dbReference type="PROSITE" id="PS50966">
    <property type="entry name" value="ZF_SWIM"/>
    <property type="match status" value="1"/>
</dbReference>
<proteinExistence type="predicted"/>